<evidence type="ECO:0000313" key="2">
    <source>
        <dbReference type="EMBL" id="HAR55860.1"/>
    </source>
</evidence>
<evidence type="ECO:0000259" key="1">
    <source>
        <dbReference type="Pfam" id="PF20695"/>
    </source>
</evidence>
<name>A0A348WMU8_9GAMM</name>
<feature type="non-terminal residue" evidence="2">
    <location>
        <position position="50"/>
    </location>
</feature>
<dbReference type="EMBL" id="DMUP01000079">
    <property type="protein sequence ID" value="HAR55860.1"/>
    <property type="molecule type" value="Genomic_DNA"/>
</dbReference>
<dbReference type="InterPro" id="IPR049383">
    <property type="entry name" value="UbiD-like_N"/>
</dbReference>
<dbReference type="AlphaFoldDB" id="A0A348WMU8"/>
<dbReference type="Pfam" id="PF20695">
    <property type="entry name" value="UbiD_N"/>
    <property type="match status" value="1"/>
</dbReference>
<comment type="caution">
    <text evidence="2">The sequence shown here is derived from an EMBL/GenBank/DDBJ whole genome shotgun (WGS) entry which is preliminary data.</text>
</comment>
<protein>
    <submittedName>
        <fullName evidence="2">3-octaprenyl-4-hydroxybenzoate decarboxylase</fullName>
    </submittedName>
</protein>
<feature type="non-terminal residue" evidence="2">
    <location>
        <position position="1"/>
    </location>
</feature>
<dbReference type="SUPFAM" id="SSF50475">
    <property type="entry name" value="FMN-binding split barrel"/>
    <property type="match status" value="1"/>
</dbReference>
<reference evidence="2 3" key="1">
    <citation type="journal article" date="2018" name="Nat. Biotechnol.">
        <title>A standardized bacterial taxonomy based on genome phylogeny substantially revises the tree of life.</title>
        <authorList>
            <person name="Parks D.H."/>
            <person name="Chuvochina M."/>
            <person name="Waite D.W."/>
            <person name="Rinke C."/>
            <person name="Skarshewski A."/>
            <person name="Chaumeil P.A."/>
            <person name="Hugenholtz P."/>
        </authorList>
    </citation>
    <scope>NUCLEOTIDE SEQUENCE [LARGE SCALE GENOMIC DNA]</scope>
    <source>
        <strain evidence="2">UBA9360</strain>
    </source>
</reference>
<dbReference type="Proteomes" id="UP000262878">
    <property type="component" value="Unassembled WGS sequence"/>
</dbReference>
<gene>
    <name evidence="2" type="ORF">DCR58_03635</name>
</gene>
<accession>A0A348WMU8</accession>
<evidence type="ECO:0000313" key="3">
    <source>
        <dbReference type="Proteomes" id="UP000262878"/>
    </source>
</evidence>
<sequence length="50" mass="5366">LFENVKGHSIPVLANLFGTPDRVAMGMGQTSVTALRDVGKLLAFLKEPEP</sequence>
<feature type="domain" description="3-octaprenyl-4-hydroxybenzoate carboxy-lyase-like N-terminal" evidence="1">
    <location>
        <begin position="1"/>
        <end position="42"/>
    </location>
</feature>
<proteinExistence type="predicted"/>
<organism evidence="2 3">
    <name type="scientific">Idiomarina baltica</name>
    <dbReference type="NCBI Taxonomy" id="190892"/>
    <lineage>
        <taxon>Bacteria</taxon>
        <taxon>Pseudomonadati</taxon>
        <taxon>Pseudomonadota</taxon>
        <taxon>Gammaproteobacteria</taxon>
        <taxon>Alteromonadales</taxon>
        <taxon>Idiomarinaceae</taxon>
        <taxon>Idiomarina</taxon>
    </lineage>
</organism>